<sequence length="170" mass="19743">MMKHTTFKSFLEKFSYPKPSLSFMNTSLLTTENLKNFKNEKSYVLILKKKLSAIEGLRFDFHLFYSSVKSRGSKFNLIKLPWNGQPSSVFYVYYCRFTSYSHYFKNCNSTDNIIELPGMQPLSPIDFLCLVFDDSEENSRVLVNTFDALEFDALRIIKHVIMVGIGPLMP</sequence>
<dbReference type="Gramene" id="Solyc05g021077.1.1">
    <property type="protein sequence ID" value="Solyc05g021077.1.1"/>
    <property type="gene ID" value="Solyc05g021077.1"/>
</dbReference>
<protein>
    <submittedName>
        <fullName evidence="1">Uncharacterized protein</fullName>
    </submittedName>
</protein>
<organism evidence="1">
    <name type="scientific">Solanum lycopersicum</name>
    <name type="common">Tomato</name>
    <name type="synonym">Lycopersicon esculentum</name>
    <dbReference type="NCBI Taxonomy" id="4081"/>
    <lineage>
        <taxon>Eukaryota</taxon>
        <taxon>Viridiplantae</taxon>
        <taxon>Streptophyta</taxon>
        <taxon>Embryophyta</taxon>
        <taxon>Tracheophyta</taxon>
        <taxon>Spermatophyta</taxon>
        <taxon>Magnoliopsida</taxon>
        <taxon>eudicotyledons</taxon>
        <taxon>Gunneridae</taxon>
        <taxon>Pentapetalae</taxon>
        <taxon>asterids</taxon>
        <taxon>lamiids</taxon>
        <taxon>Solanales</taxon>
        <taxon>Solanaceae</taxon>
        <taxon>Solanoideae</taxon>
        <taxon>Solaneae</taxon>
        <taxon>Solanum</taxon>
        <taxon>Solanum subgen. Lycopersicon</taxon>
    </lineage>
</organism>
<dbReference type="EnsemblPlants" id="Solyc05g021077.1.1">
    <property type="protein sequence ID" value="Solyc05g021077.1.1"/>
    <property type="gene ID" value="Solyc05g021077.1"/>
</dbReference>
<reference evidence="1" key="1">
    <citation type="journal article" date="2012" name="Nature">
        <title>The tomato genome sequence provides insights into fleshy fruit evolution.</title>
        <authorList>
            <consortium name="Tomato Genome Consortium"/>
        </authorList>
    </citation>
    <scope>NUCLEOTIDE SEQUENCE [LARGE SCALE GENOMIC DNA]</scope>
    <source>
        <strain evidence="1">cv. Heinz 1706</strain>
    </source>
</reference>
<reference evidence="1" key="2">
    <citation type="submission" date="2019-01" db="UniProtKB">
        <authorList>
            <consortium name="EnsemblPlants"/>
        </authorList>
    </citation>
    <scope>IDENTIFICATION</scope>
    <source>
        <strain evidence="1">cv. Heinz 1706</strain>
    </source>
</reference>
<dbReference type="InParanoid" id="A0A3Q7HBG5"/>
<dbReference type="AlphaFoldDB" id="A0A3Q7HBG5"/>
<keyword evidence="2" id="KW-1185">Reference proteome</keyword>
<evidence type="ECO:0000313" key="2">
    <source>
        <dbReference type="Proteomes" id="UP000004994"/>
    </source>
</evidence>
<evidence type="ECO:0000313" key="1">
    <source>
        <dbReference type="EnsemblPlants" id="Solyc05g021077.1.1"/>
    </source>
</evidence>
<accession>A0A3Q7HBG5</accession>
<dbReference type="Gene3D" id="3.40.50.2000">
    <property type="entry name" value="Glycogen Phosphorylase B"/>
    <property type="match status" value="1"/>
</dbReference>
<proteinExistence type="predicted"/>
<dbReference type="Proteomes" id="UP000004994">
    <property type="component" value="Chromosome 5"/>
</dbReference>
<name>A0A3Q7HBG5_SOLLC</name>